<dbReference type="Gene3D" id="1.25.40.10">
    <property type="entry name" value="Tetratricopeptide repeat domain"/>
    <property type="match status" value="2"/>
</dbReference>
<keyword evidence="4" id="KW-0677">Repeat</keyword>
<dbReference type="PANTHER" id="PTHR23270:SF10">
    <property type="entry name" value="PROTEIN RRP5 HOMOLOG"/>
    <property type="match status" value="1"/>
</dbReference>
<dbReference type="CDD" id="cd04461">
    <property type="entry name" value="S1_Rrp5_repeat_hs8_sc7"/>
    <property type="match status" value="1"/>
</dbReference>
<evidence type="ECO:0000313" key="8">
    <source>
        <dbReference type="EMBL" id="CAK0787774.1"/>
    </source>
</evidence>
<dbReference type="SMART" id="SM00386">
    <property type="entry name" value="HAT"/>
    <property type="match status" value="4"/>
</dbReference>
<dbReference type="Pfam" id="PF00575">
    <property type="entry name" value="S1"/>
    <property type="match status" value="3"/>
</dbReference>
<keyword evidence="9" id="KW-1185">Reference proteome</keyword>
<name>A0AAV1IP77_9CHLO</name>
<dbReference type="CDD" id="cd05695">
    <property type="entry name" value="S1_Rrp5_repeat_hs3"/>
    <property type="match status" value="1"/>
</dbReference>
<dbReference type="PANTHER" id="PTHR23270">
    <property type="entry name" value="PROGRAMMED CELL DEATH PROTEIN 11 PRE-RRNA PROCESSING PROTEIN RRP5"/>
    <property type="match status" value="1"/>
</dbReference>
<feature type="domain" description="S1 motif" evidence="7">
    <location>
        <begin position="1377"/>
        <end position="1444"/>
    </location>
</feature>
<dbReference type="GO" id="GO:0032040">
    <property type="term" value="C:small-subunit processome"/>
    <property type="evidence" value="ECO:0007669"/>
    <property type="project" value="TreeGrafter"/>
</dbReference>
<dbReference type="GO" id="GO:0006364">
    <property type="term" value="P:rRNA processing"/>
    <property type="evidence" value="ECO:0007669"/>
    <property type="project" value="UniProtKB-KW"/>
</dbReference>
<feature type="region of interest" description="Disordered" evidence="6">
    <location>
        <begin position="1"/>
        <end position="69"/>
    </location>
</feature>
<dbReference type="InterPro" id="IPR011990">
    <property type="entry name" value="TPR-like_helical_dom_sf"/>
</dbReference>
<comment type="caution">
    <text evidence="8">The sequence shown here is derived from an EMBL/GenBank/DDBJ whole genome shotgun (WGS) entry which is preliminary data.</text>
</comment>
<dbReference type="InterPro" id="IPR055430">
    <property type="entry name" value="HAT_Syf1_CNRKL1_C"/>
</dbReference>
<evidence type="ECO:0000256" key="1">
    <source>
        <dbReference type="ARBA" id="ARBA00004604"/>
    </source>
</evidence>
<proteinExistence type="predicted"/>
<dbReference type="FunFam" id="2.40.50.140:FF:000103">
    <property type="entry name" value="protein RRP5 homolog"/>
    <property type="match status" value="3"/>
</dbReference>
<feature type="domain" description="S1 motif" evidence="7">
    <location>
        <begin position="498"/>
        <end position="565"/>
    </location>
</feature>
<feature type="region of interest" description="Disordered" evidence="6">
    <location>
        <begin position="1050"/>
        <end position="1072"/>
    </location>
</feature>
<dbReference type="Pfam" id="PF24682">
    <property type="entry name" value="OB_RRP5"/>
    <property type="match status" value="1"/>
</dbReference>
<keyword evidence="3" id="KW-0597">Phosphoprotein</keyword>
<dbReference type="SUPFAM" id="SSF48452">
    <property type="entry name" value="TPR-like"/>
    <property type="match status" value="1"/>
</dbReference>
<feature type="domain" description="S1 motif" evidence="7">
    <location>
        <begin position="585"/>
        <end position="654"/>
    </location>
</feature>
<evidence type="ECO:0000313" key="9">
    <source>
        <dbReference type="Proteomes" id="UP001314263"/>
    </source>
</evidence>
<dbReference type="InterPro" id="IPR048059">
    <property type="entry name" value="Rrp5_S1_rpt_hs1_sc1"/>
</dbReference>
<feature type="domain" description="S1 motif" evidence="7">
    <location>
        <begin position="299"/>
        <end position="374"/>
    </location>
</feature>
<dbReference type="SMART" id="SM00316">
    <property type="entry name" value="S1"/>
    <property type="match status" value="13"/>
</dbReference>
<feature type="region of interest" description="Disordered" evidence="6">
    <location>
        <begin position="1577"/>
        <end position="1626"/>
    </location>
</feature>
<dbReference type="InterPro" id="IPR045209">
    <property type="entry name" value="Rrp5"/>
</dbReference>
<dbReference type="InterPro" id="IPR003029">
    <property type="entry name" value="S1_domain"/>
</dbReference>
<feature type="domain" description="S1 motif" evidence="7">
    <location>
        <begin position="1174"/>
        <end position="1245"/>
    </location>
</feature>
<dbReference type="GO" id="GO:0003723">
    <property type="term" value="F:RNA binding"/>
    <property type="evidence" value="ECO:0007669"/>
    <property type="project" value="TreeGrafter"/>
</dbReference>
<feature type="compositionally biased region" description="Basic and acidic residues" evidence="6">
    <location>
        <begin position="1052"/>
        <end position="1061"/>
    </location>
</feature>
<dbReference type="Pfam" id="PF24685">
    <property type="entry name" value="OB_RRP5_4th"/>
    <property type="match status" value="1"/>
</dbReference>
<dbReference type="EMBL" id="CAUYUE010000018">
    <property type="protein sequence ID" value="CAK0787774.1"/>
    <property type="molecule type" value="Genomic_DNA"/>
</dbReference>
<dbReference type="CDD" id="cd05693">
    <property type="entry name" value="S1_Rrp5_repeat_hs1_sc1"/>
    <property type="match status" value="1"/>
</dbReference>
<keyword evidence="5" id="KW-0539">Nucleus</keyword>
<accession>A0AAV1IP77</accession>
<gene>
    <name evidence="8" type="ORF">CVIRNUC_010996</name>
</gene>
<sequence length="1958" mass="208775">MVVKRSADAAAAVLPSKEEDFPRGGGGALTALERRQAREEGRSRAKRELSQGPRPSKKRKPSRDAEDGEDTFFAREALQGRLPKYVELLKFKSLSEGAKVWGCVAEIHPKELIVSLPHGLRGRVSGPEVSDVLADKFGASQKAGQPGKSAQAGPPPLQELFSVGQLVRCSILALHDKDSSNAPHKGKRAIELSLHVAKVNEGLSLESLSAGLQLAACVRSIEDHGFLLSLGIQGMSAFLEKTNWVKACGGLNRPLLPGALLEVVVTAAPKPGKRMVHVSVDPKAKAKAVAKEWEGLTIGSLLPGMLVNAKVRNVLSDGLLVSFLTFFNGTIDCFHLSQELMQAGWQSSFEPGQKLRARILYVDATSKRVCLTLLPYLLAGQSAPSLPKGNTLFQDAVIRRVDPGLGVLLELRQGEQPSSKAAQQNGASKDGAAPVAGYAHISALSDKRVDKLEKAYKPGRVVTARATGARPMDGLAVCTLKPSAVEGGALSYEDIAPGQLMSGTVDGIEDFGVFVKLAVGVKGLVPSQHAAGASFKKSSMKVGQKVAVRVLACDAPNRRLTLTMKKLLLEEKLAPFTSWEAVEVGQRAHGYVTGVKEYGAFVAFCGGVKGLVPLAELGLEPNQDAGTHFPVGKVVIARVISIDHDAQRMRLSLAPKTGNPAAEAAAGDPAGGLQPGDLVEGIIANITSKEVGGEALPGSLMLTITTASGAPAQGRLEAEHLADHPAAVRELQEAVAVGAKLGPLLVLERLEKSSTVKVTMKASLVRAAQSLPSSIEDLKPHALIPGYVASVTPDAVFVRFLGSLTGRAGLPQLADNLVSDPQQHFVLNQSVRALVASVDLERGRFALVLKHSMTGAADGLYAESLFESQETAEMLRAGMPNEGAESDWAKTPIGSIARGAVHDVKDYGIVCDLAANPDVVGLVAPQQAGGAAKAGAPIKARVLDISKKDGVVDLSLKPALTAAGTKKAAEALASTEVGQKLDAVVELDKEDYLVLSFPERAGVVGFAATSDLNLQAQRSFSLGQKLQATVVALPCESTGGRLLVHVPVGEAADNKKREPRASKRPTASPGSLVSGTVLHVLADHATVQLDNGDSGRIHITEAADSTERLTKKSPLAKLQPGEAVKALVIGAAPLRQARTSGLLELSIRPARLSAAQAGNAGHAARAEAPVLAPGRAVTGYVIDTAADCVWLAVSPAVRGRLHALDCCDAPQDMPGFAAGFQLGQKLRCHVLKVEKNKHFVDFTTRDPEAAARLTVPPREGEVVNAQITSLSGSGVRAHLPAARLGHIGLTDLHDSFTADALSGLAVGDFVRCKCLISSESGGGSKSKKRKRGHDLHASGCQLSLRPSHGAWHKGAVSAPVEEQPAPETLDVNKLKKGQQVSGYVKAVSSAGVFVALARNAEARVKMGHLSDSFVKDPKAAFPEGKLVHGRVISSADGRVELSLRSTAPKAMIGLEDLREGQTVTGRVKRVETYGAFISLAGSGLTGLCHISEVADERVTDLPSMLQPGQAVKAKVIGVDLDAQKLSLGLKPSYFEGEDSEGDADQTVKDVDEEAFEAAAELDSSDEDMELGMRMDDTEQDAAQQKGLRHQENADDDDEDDEDTADSDDAGEAEEKGALSASTAAELSQHVGKGVGWIEDDEAPQQLPQSGDEAGGEVQPLTKRQRKRAKQLEEDRIRAAEQRQLQQPSPQSVLDYERLVLESPNDSHPWIRFMAFHVELGEVAKARSVAEKALQTIHFREEREKLNVWVAYLNLENTYGSPLDEAVMKLFQRALQHVDQKKLYLALLTILESTQKDELAQQVIKAMCRKFAASAKIALRAYGHAAQAGDGEGARRALDRSLTSLQKRKHIKVLSQAALIEFHKGSADRGRSIFEGILRNFPKRLDLWSVYLDQEVRLGDRQRIRSLFERATHMQLPPKKMKFLFKRFLDYEKSHGDAGGVEHVKQAAREYVEANLAEA</sequence>
<dbReference type="InterPro" id="IPR057302">
    <property type="entry name" value="Rrp5_S1"/>
</dbReference>
<dbReference type="InterPro" id="IPR057301">
    <property type="entry name" value="Rrp5_OB_4th"/>
</dbReference>
<dbReference type="PROSITE" id="PS50126">
    <property type="entry name" value="S1"/>
    <property type="match status" value="10"/>
</dbReference>
<feature type="compositionally biased region" description="Basic and acidic residues" evidence="6">
    <location>
        <begin position="32"/>
        <end position="49"/>
    </location>
</feature>
<dbReference type="Pfam" id="PF23459">
    <property type="entry name" value="S1_RRP5"/>
    <property type="match status" value="3"/>
</dbReference>
<evidence type="ECO:0000256" key="6">
    <source>
        <dbReference type="SAM" id="MobiDB-lite"/>
    </source>
</evidence>
<feature type="domain" description="S1 motif" evidence="7">
    <location>
        <begin position="894"/>
        <end position="957"/>
    </location>
</feature>
<protein>
    <recommendedName>
        <fullName evidence="7">S1 motif domain-containing protein</fullName>
    </recommendedName>
</protein>
<feature type="domain" description="S1 motif" evidence="7">
    <location>
        <begin position="1460"/>
        <end position="1530"/>
    </location>
</feature>
<dbReference type="FunFam" id="2.40.50.140:FF:000155">
    <property type="entry name" value="rRNA biogenesis protein RRP5"/>
    <property type="match status" value="1"/>
</dbReference>
<evidence type="ECO:0000256" key="4">
    <source>
        <dbReference type="ARBA" id="ARBA00022737"/>
    </source>
</evidence>
<feature type="domain" description="S1 motif" evidence="7">
    <location>
        <begin position="781"/>
        <end position="850"/>
    </location>
</feature>
<dbReference type="InterPro" id="IPR012340">
    <property type="entry name" value="NA-bd_OB-fold"/>
</dbReference>
<organism evidence="8 9">
    <name type="scientific">Coccomyxa viridis</name>
    <dbReference type="NCBI Taxonomy" id="1274662"/>
    <lineage>
        <taxon>Eukaryota</taxon>
        <taxon>Viridiplantae</taxon>
        <taxon>Chlorophyta</taxon>
        <taxon>core chlorophytes</taxon>
        <taxon>Trebouxiophyceae</taxon>
        <taxon>Trebouxiophyceae incertae sedis</taxon>
        <taxon>Coccomyxaceae</taxon>
        <taxon>Coccomyxa</taxon>
    </lineage>
</organism>
<feature type="compositionally biased region" description="Acidic residues" evidence="6">
    <location>
        <begin position="1593"/>
        <end position="1611"/>
    </location>
</feature>
<evidence type="ECO:0000256" key="2">
    <source>
        <dbReference type="ARBA" id="ARBA00022552"/>
    </source>
</evidence>
<evidence type="ECO:0000259" key="7">
    <source>
        <dbReference type="PROSITE" id="PS50126"/>
    </source>
</evidence>
<dbReference type="InterPro" id="IPR057300">
    <property type="entry name" value="OB_Rrp5"/>
</dbReference>
<dbReference type="Gene3D" id="2.40.50.140">
    <property type="entry name" value="Nucleic acid-binding proteins"/>
    <property type="match status" value="10"/>
</dbReference>
<keyword evidence="2" id="KW-0698">rRNA processing</keyword>
<dbReference type="Pfam" id="PF23231">
    <property type="entry name" value="HAT_Syf1_CNRKL1_C"/>
    <property type="match status" value="1"/>
</dbReference>
<dbReference type="Proteomes" id="UP001314263">
    <property type="component" value="Unassembled WGS sequence"/>
</dbReference>
<dbReference type="FunFam" id="1.25.40.10:FF:000065">
    <property type="entry name" value="Programmed cell death 11"/>
    <property type="match status" value="1"/>
</dbReference>
<feature type="region of interest" description="Disordered" evidence="6">
    <location>
        <begin position="1642"/>
        <end position="1672"/>
    </location>
</feature>
<feature type="domain" description="S1 motif" evidence="7">
    <location>
        <begin position="1070"/>
        <end position="1148"/>
    </location>
</feature>
<reference evidence="8 9" key="1">
    <citation type="submission" date="2023-10" db="EMBL/GenBank/DDBJ databases">
        <authorList>
            <person name="Maclean D."/>
            <person name="Macfadyen A."/>
        </authorList>
    </citation>
    <scope>NUCLEOTIDE SEQUENCE [LARGE SCALE GENOMIC DNA]</scope>
</reference>
<comment type="subcellular location">
    <subcellularLocation>
        <location evidence="1">Nucleus</location>
        <location evidence="1">Nucleolus</location>
    </subcellularLocation>
</comment>
<evidence type="ECO:0000256" key="5">
    <source>
        <dbReference type="ARBA" id="ARBA00023242"/>
    </source>
</evidence>
<evidence type="ECO:0000256" key="3">
    <source>
        <dbReference type="ARBA" id="ARBA00022553"/>
    </source>
</evidence>
<dbReference type="InterPro" id="IPR003107">
    <property type="entry name" value="HAT"/>
</dbReference>
<feature type="domain" description="S1 motif" evidence="7">
    <location>
        <begin position="97"/>
        <end position="195"/>
    </location>
</feature>
<dbReference type="SUPFAM" id="SSF50249">
    <property type="entry name" value="Nucleic acid-binding proteins"/>
    <property type="match status" value="10"/>
</dbReference>